<dbReference type="EMBL" id="NPEV01000028">
    <property type="protein sequence ID" value="RAI26622.1"/>
    <property type="molecule type" value="Genomic_DNA"/>
</dbReference>
<evidence type="ECO:0000313" key="2">
    <source>
        <dbReference type="Proteomes" id="UP000249299"/>
    </source>
</evidence>
<accession>A0A327JP11</accession>
<dbReference type="Proteomes" id="UP000249299">
    <property type="component" value="Unassembled WGS sequence"/>
</dbReference>
<comment type="caution">
    <text evidence="1">The sequence shown here is derived from an EMBL/GenBank/DDBJ whole genome shotgun (WGS) entry which is preliminary data.</text>
</comment>
<evidence type="ECO:0000313" key="1">
    <source>
        <dbReference type="EMBL" id="RAI26622.1"/>
    </source>
</evidence>
<protein>
    <recommendedName>
        <fullName evidence="3">DUF2190 domain-containing protein</fullName>
    </recommendedName>
</protein>
<keyword evidence="2" id="KW-1185">Reference proteome</keyword>
<evidence type="ECO:0008006" key="3">
    <source>
        <dbReference type="Google" id="ProtNLM"/>
    </source>
</evidence>
<gene>
    <name evidence="1" type="ORF">CH339_13560</name>
</gene>
<proteinExistence type="predicted"/>
<dbReference type="AlphaFoldDB" id="A0A327JP11"/>
<name>A0A327JP11_9HYPH</name>
<dbReference type="RefSeq" id="WP_111434898.1">
    <property type="nucleotide sequence ID" value="NZ_JACIGG010000004.1"/>
</dbReference>
<organism evidence="1 2">
    <name type="scientific">Rhodobium orientis</name>
    <dbReference type="NCBI Taxonomy" id="34017"/>
    <lineage>
        <taxon>Bacteria</taxon>
        <taxon>Pseudomonadati</taxon>
        <taxon>Pseudomonadota</taxon>
        <taxon>Alphaproteobacteria</taxon>
        <taxon>Hyphomicrobiales</taxon>
        <taxon>Rhodobiaceae</taxon>
        <taxon>Rhodobium</taxon>
    </lineage>
</organism>
<dbReference type="OrthoDB" id="2059848at2"/>
<reference evidence="1 2" key="1">
    <citation type="submission" date="2017-07" db="EMBL/GenBank/DDBJ databases">
        <title>Draft Genome Sequences of Select Purple Nonsulfur Bacteria.</title>
        <authorList>
            <person name="Lasarre B."/>
            <person name="Mckinlay J.B."/>
        </authorList>
    </citation>
    <scope>NUCLEOTIDE SEQUENCE [LARGE SCALE GENOMIC DNA]</scope>
    <source>
        <strain evidence="1 2">DSM 11290</strain>
    </source>
</reference>
<sequence length="133" mass="13577">MLSGPRMTKEILGDVHVYEVAADAVVHQGGMVVLDAGYADAGKAGAGLVSVGRAEETVDNTGGADGAKTVKVKRGVFSYANSATDPIDETHIRKTAYVEDDETLAATDGTGTLSAAGKIIGLDGTDAVLVELR</sequence>